<comment type="caution">
    <text evidence="1">The sequence shown here is derived from an EMBL/GenBank/DDBJ whole genome shotgun (WGS) entry which is preliminary data.</text>
</comment>
<feature type="non-terminal residue" evidence="1">
    <location>
        <position position="263"/>
    </location>
</feature>
<keyword evidence="2" id="KW-1185">Reference proteome</keyword>
<evidence type="ECO:0000313" key="1">
    <source>
        <dbReference type="EMBL" id="CAH3144675.1"/>
    </source>
</evidence>
<proteinExistence type="predicted"/>
<reference evidence="1 2" key="1">
    <citation type="submission" date="2022-05" db="EMBL/GenBank/DDBJ databases">
        <authorList>
            <consortium name="Genoscope - CEA"/>
            <person name="William W."/>
        </authorList>
    </citation>
    <scope>NUCLEOTIDE SEQUENCE [LARGE SCALE GENOMIC DNA]</scope>
</reference>
<dbReference type="EMBL" id="CALNXK010000074">
    <property type="protein sequence ID" value="CAH3144675.1"/>
    <property type="molecule type" value="Genomic_DNA"/>
</dbReference>
<evidence type="ECO:0000313" key="2">
    <source>
        <dbReference type="Proteomes" id="UP001159405"/>
    </source>
</evidence>
<dbReference type="PANTHER" id="PTHR47018">
    <property type="entry name" value="CXC DOMAIN-CONTAINING PROTEIN-RELATED"/>
    <property type="match status" value="1"/>
</dbReference>
<gene>
    <name evidence="1" type="ORF">PLOB_00044203</name>
</gene>
<dbReference type="PANTHER" id="PTHR47018:SF4">
    <property type="match status" value="1"/>
</dbReference>
<protein>
    <submittedName>
        <fullName evidence="1">Uncharacterized protein</fullName>
    </submittedName>
</protein>
<accession>A0ABN8PMD5</accession>
<dbReference type="Proteomes" id="UP001159405">
    <property type="component" value="Unassembled WGS sequence"/>
</dbReference>
<organism evidence="1 2">
    <name type="scientific">Porites lobata</name>
    <dbReference type="NCBI Taxonomy" id="104759"/>
    <lineage>
        <taxon>Eukaryota</taxon>
        <taxon>Metazoa</taxon>
        <taxon>Cnidaria</taxon>
        <taxon>Anthozoa</taxon>
        <taxon>Hexacorallia</taxon>
        <taxon>Scleractinia</taxon>
        <taxon>Fungiina</taxon>
        <taxon>Poritidae</taxon>
        <taxon>Porites</taxon>
    </lineage>
</organism>
<name>A0ABN8PMD5_9CNID</name>
<sequence length="263" mass="29682">MSSKRKSPVDALALPLPPSKRQKVTVLSKCYICQRDVPGNPLRKGKSSSIVNLLESAKCRGDDVRLCKDGVESVEDLVEVVWHSACYSSSKINWSKCFFCKKKSYKKVTELINVSKFTACQTIKRAATIQGDEAMLHLLLGVNYDLMAAEAKYHKNCYSLYTAKKVRDDKGESSNESYHENAFKQLVEELRPGLEQGRAYDMASLLIKYRDYLSEKGVPGDGYTSQRLKDRLKSSFGEEITFHQQLGKAKPELIYSSNVKLQD</sequence>